<evidence type="ECO:0000256" key="1">
    <source>
        <dbReference type="SAM" id="MobiDB-lite"/>
    </source>
</evidence>
<dbReference type="SUPFAM" id="SSF55729">
    <property type="entry name" value="Acyl-CoA N-acyltransferases (Nat)"/>
    <property type="match status" value="1"/>
</dbReference>
<protein>
    <recommendedName>
        <fullName evidence="2">N-acetyltransferase domain-containing protein</fullName>
    </recommendedName>
</protein>
<sequence>MAIGGSRLRAPAFAHPEKRPERGNISEPRRRPARAAPRSFIALYRYRHHGIDLYPVAPLAARHARRRARFPIHSLHRNAAATTAGGSRATAQAAAGTARRPTPAGAWLMLTLAEPNGRLRLRDFLPSDLDAYLAVRRGAAFGRHYAVEQTRADFSARLLSGFLAQQRQSPRRDWQLAIVRADGALIGSAGLRGVDDGEAEFGIELAEAAWRQGYAVEAAALMLAFGRERLACRRIRAHCAPGNVAMLSLARKLGFDMQPLRDGRRLDLLLAA</sequence>
<dbReference type="PROSITE" id="PS51186">
    <property type="entry name" value="GNAT"/>
    <property type="match status" value="1"/>
</dbReference>
<feature type="region of interest" description="Disordered" evidence="1">
    <location>
        <begin position="79"/>
        <end position="98"/>
    </location>
</feature>
<reference evidence="3 4" key="1">
    <citation type="submission" date="2018-05" db="EMBL/GenBank/DDBJ databases">
        <title>Genome sequencing, assembly and analysis of the novel insecticidal bacterium, Chromobacterium phragmitis.</title>
        <authorList>
            <person name="Sparks M.E."/>
            <person name="Blackburn M.B."/>
            <person name="Gundersen-Rindal D.E."/>
        </authorList>
    </citation>
    <scope>NUCLEOTIDE SEQUENCE [LARGE SCALE GENOMIC DNA]</scope>
    <source>
        <strain evidence="3">IIBBL 274-1</strain>
    </source>
</reference>
<dbReference type="KEGG" id="chrb:DK843_13340"/>
<feature type="region of interest" description="Disordered" evidence="1">
    <location>
        <begin position="1"/>
        <end position="33"/>
    </location>
</feature>
<evidence type="ECO:0000313" key="3">
    <source>
        <dbReference type="EMBL" id="AXE35187.1"/>
    </source>
</evidence>
<accession>A0A344UIT9</accession>
<dbReference type="Pfam" id="PF13302">
    <property type="entry name" value="Acetyltransf_3"/>
    <property type="match status" value="1"/>
</dbReference>
<feature type="compositionally biased region" description="Basic and acidic residues" evidence="1">
    <location>
        <begin position="15"/>
        <end position="30"/>
    </location>
</feature>
<dbReference type="AlphaFoldDB" id="A0A344UIT9"/>
<organism evidence="3 4">
    <name type="scientific">Chromobacterium phragmitis</name>
    <dbReference type="NCBI Taxonomy" id="2202141"/>
    <lineage>
        <taxon>Bacteria</taxon>
        <taxon>Pseudomonadati</taxon>
        <taxon>Pseudomonadota</taxon>
        <taxon>Betaproteobacteria</taxon>
        <taxon>Neisseriales</taxon>
        <taxon>Chromobacteriaceae</taxon>
        <taxon>Chromobacterium</taxon>
    </lineage>
</organism>
<dbReference type="Proteomes" id="UP000252038">
    <property type="component" value="Chromosome"/>
</dbReference>
<dbReference type="GO" id="GO:0016747">
    <property type="term" value="F:acyltransferase activity, transferring groups other than amino-acyl groups"/>
    <property type="evidence" value="ECO:0007669"/>
    <property type="project" value="InterPro"/>
</dbReference>
<evidence type="ECO:0000259" key="2">
    <source>
        <dbReference type="PROSITE" id="PS51186"/>
    </source>
</evidence>
<dbReference type="InterPro" id="IPR016181">
    <property type="entry name" value="Acyl_CoA_acyltransferase"/>
</dbReference>
<dbReference type="PANTHER" id="PTHR43792">
    <property type="entry name" value="GNAT FAMILY, PUTATIVE (AFU_ORTHOLOGUE AFUA_3G00765)-RELATED-RELATED"/>
    <property type="match status" value="1"/>
</dbReference>
<dbReference type="InterPro" id="IPR000182">
    <property type="entry name" value="GNAT_dom"/>
</dbReference>
<gene>
    <name evidence="3" type="ORF">DK843_13340</name>
</gene>
<name>A0A344UIT9_9NEIS</name>
<feature type="domain" description="N-acetyltransferase" evidence="2">
    <location>
        <begin position="119"/>
        <end position="272"/>
    </location>
</feature>
<dbReference type="Gene3D" id="3.40.630.30">
    <property type="match status" value="1"/>
</dbReference>
<evidence type="ECO:0000313" key="4">
    <source>
        <dbReference type="Proteomes" id="UP000252038"/>
    </source>
</evidence>
<dbReference type="PANTHER" id="PTHR43792:SF1">
    <property type="entry name" value="N-ACETYLTRANSFERASE DOMAIN-CONTAINING PROTEIN"/>
    <property type="match status" value="1"/>
</dbReference>
<dbReference type="EMBL" id="CP029554">
    <property type="protein sequence ID" value="AXE35187.1"/>
    <property type="molecule type" value="Genomic_DNA"/>
</dbReference>
<dbReference type="InterPro" id="IPR051531">
    <property type="entry name" value="N-acetyltransferase"/>
</dbReference>
<proteinExistence type="predicted"/>